<dbReference type="InterPro" id="IPR045967">
    <property type="entry name" value="HAM1-like_N"/>
</dbReference>
<evidence type="ECO:0000259" key="2">
    <source>
        <dbReference type="Pfam" id="PF14613"/>
    </source>
</evidence>
<feature type="compositionally biased region" description="Low complexity" evidence="1">
    <location>
        <begin position="912"/>
        <end position="927"/>
    </location>
</feature>
<feature type="domain" description="HAM1-like C-terminal" evidence="2">
    <location>
        <begin position="644"/>
        <end position="791"/>
    </location>
</feature>
<dbReference type="PANTHER" id="PTHR31138:SF1">
    <property type="entry name" value="PDZ DOMAIN-CONTAINING PROTEIN"/>
    <property type="match status" value="1"/>
</dbReference>
<name>A0A1K0HKD9_9BASI</name>
<feature type="region of interest" description="Disordered" evidence="1">
    <location>
        <begin position="905"/>
        <end position="938"/>
    </location>
</feature>
<feature type="compositionally biased region" description="Polar residues" evidence="1">
    <location>
        <begin position="794"/>
        <end position="803"/>
    </location>
</feature>
<feature type="region of interest" description="Disordered" evidence="1">
    <location>
        <begin position="762"/>
        <end position="871"/>
    </location>
</feature>
<evidence type="ECO:0000313" key="6">
    <source>
        <dbReference type="Proteomes" id="UP000179920"/>
    </source>
</evidence>
<feature type="compositionally biased region" description="Basic and acidic residues" evidence="1">
    <location>
        <begin position="200"/>
        <end position="225"/>
    </location>
</feature>
<evidence type="ECO:0000313" key="7">
    <source>
        <dbReference type="Proteomes" id="UP000658997"/>
    </source>
</evidence>
<keyword evidence="7" id="KW-1185">Reference proteome</keyword>
<feature type="compositionally biased region" description="Basic and acidic residues" evidence="1">
    <location>
        <begin position="181"/>
        <end position="192"/>
    </location>
</feature>
<dbReference type="Gene3D" id="3.15.10.10">
    <property type="entry name" value="Bactericidal permeability-increasing protein, domain 1"/>
    <property type="match status" value="1"/>
</dbReference>
<feature type="compositionally biased region" description="Low complexity" evidence="1">
    <location>
        <begin position="823"/>
        <end position="834"/>
    </location>
</feature>
<feature type="region of interest" description="Disordered" evidence="1">
    <location>
        <begin position="181"/>
        <end position="252"/>
    </location>
</feature>
<protein>
    <submittedName>
        <fullName evidence="4">Uncharacterized protein</fullName>
    </submittedName>
</protein>
<dbReference type="Proteomes" id="UP000658997">
    <property type="component" value="Unassembled WGS sequence"/>
</dbReference>
<feature type="domain" description="HAM1-like N-terminal" evidence="3">
    <location>
        <begin position="16"/>
        <end position="625"/>
    </location>
</feature>
<dbReference type="OrthoDB" id="19394at2759"/>
<reference evidence="5" key="3">
    <citation type="submission" date="2018-08" db="EMBL/GenBank/DDBJ databases">
        <authorList>
            <person name="Guldener U."/>
        </authorList>
    </citation>
    <scope>NUCLEOTIDE SEQUENCE</scope>
    <source>
        <strain evidence="5">UB2</strain>
    </source>
</reference>
<dbReference type="PANTHER" id="PTHR31138">
    <property type="entry name" value="CHROMOSOME 19, WHOLE GENOME SHOTGUN SEQUENCE"/>
    <property type="match status" value="1"/>
</dbReference>
<reference evidence="6" key="1">
    <citation type="submission" date="2016-04" db="EMBL/GenBank/DDBJ databases">
        <authorList>
            <person name="Guldener U."/>
            <person name="Guldener U."/>
        </authorList>
    </citation>
    <scope>NUCLEOTIDE SEQUENCE [LARGE SCALE GENOMIC DNA]</scope>
    <source>
        <strain evidence="6">UB2112</strain>
    </source>
</reference>
<reference evidence="4" key="2">
    <citation type="submission" date="2016-04" db="EMBL/GenBank/DDBJ databases">
        <authorList>
            <person name="Evans L.H."/>
            <person name="Alamgir A."/>
            <person name="Owens N."/>
            <person name="Weber N.D."/>
            <person name="Virtaneva K."/>
            <person name="Barbian K."/>
            <person name="Babar A."/>
            <person name="Rosenke K."/>
        </authorList>
    </citation>
    <scope>NUCLEOTIDE SEQUENCE</scope>
    <source>
        <strain evidence="4">UB2112</strain>
    </source>
</reference>
<evidence type="ECO:0000256" key="1">
    <source>
        <dbReference type="SAM" id="MobiDB-lite"/>
    </source>
</evidence>
<evidence type="ECO:0000313" key="5">
    <source>
        <dbReference type="EMBL" id="SYW80503.1"/>
    </source>
</evidence>
<proteinExistence type="predicted"/>
<dbReference type="Pfam" id="PF14613">
    <property type="entry name" value="HAM1_C"/>
    <property type="match status" value="1"/>
</dbReference>
<organism evidence="4 6">
    <name type="scientific">Ustilago bromivora</name>
    <dbReference type="NCBI Taxonomy" id="307758"/>
    <lineage>
        <taxon>Eukaryota</taxon>
        <taxon>Fungi</taxon>
        <taxon>Dikarya</taxon>
        <taxon>Basidiomycota</taxon>
        <taxon>Ustilaginomycotina</taxon>
        <taxon>Ustilaginomycetes</taxon>
        <taxon>Ustilaginales</taxon>
        <taxon>Ustilaginaceae</taxon>
        <taxon>Ustilago</taxon>
    </lineage>
</organism>
<feature type="compositionally biased region" description="Polar residues" evidence="1">
    <location>
        <begin position="849"/>
        <end position="861"/>
    </location>
</feature>
<evidence type="ECO:0000313" key="4">
    <source>
        <dbReference type="EMBL" id="SAM85576.1"/>
    </source>
</evidence>
<accession>A0A1K0HKD9</accession>
<dbReference type="EMBL" id="LT558134">
    <property type="protein sequence ID" value="SAM85576.1"/>
    <property type="molecule type" value="Genomic_DNA"/>
</dbReference>
<dbReference type="EMBL" id="ULHB01000076">
    <property type="protein sequence ID" value="SYW80503.1"/>
    <property type="molecule type" value="Genomic_DNA"/>
</dbReference>
<dbReference type="Pfam" id="PF19343">
    <property type="entry name" value="HAM1_N"/>
    <property type="match status" value="1"/>
</dbReference>
<feature type="region of interest" description="Disordered" evidence="1">
    <location>
        <begin position="952"/>
        <end position="972"/>
    </location>
</feature>
<gene>
    <name evidence="5" type="ORF">UBRO2_03771</name>
    <name evidence="4" type="ORF">UBRO_13922</name>
</gene>
<dbReference type="AlphaFoldDB" id="A0A1K0HKD9"/>
<dbReference type="Proteomes" id="UP000179920">
    <property type="component" value="Chromosome XVIII"/>
</dbReference>
<evidence type="ECO:0000259" key="3">
    <source>
        <dbReference type="Pfam" id="PF19343"/>
    </source>
</evidence>
<feature type="compositionally biased region" description="Polar residues" evidence="1">
    <location>
        <begin position="230"/>
        <end position="243"/>
    </location>
</feature>
<dbReference type="InterPro" id="IPR027842">
    <property type="entry name" value="HAM1-like_C"/>
</dbReference>
<sequence>MSTVPKAVSQVSENPGKNAVVHAVDPNQKAADVDRQMRFFGIIQAFREGRFPDNQQINDTLKYTLANSPVDTNRLSPDGKKLIQDIRELIETARQVVLNKNGGEEFQNFLYATRKTNVAANLNVNAPIATADVKKDGETAGEAFRTLLTLFLRNGELRKIIQDLGYIGRDMFADGAAKAAEVARPEDGKLQRVDQPTPDNEFHDDIPDLFKKEDTKAQAQEKAEQAKAQGSSHAQDLQNSVEPNASKEENQAAIAEQAKNKAQLFADKIPQKHKDLAKEHKDKAHGYLKDKFPQERRDQFYYRLKKVVVECQRHKDYQDAMDYFLTFFEQYKGHASHVATQSTQAAKNVRSDGNVATAETSFRRLIERFANGAPTQPIIDAVDQLYTDAQNDPELRQWFQRLSTYIRKCLQEPGFIMKDEANTEARQITESGKKFFVAADGRPQGKYVPHKDALFQEITHFAKSMGTDPLNKKLGDNIQQIVKDLFLNSEGGLTFKPHLWSDIRDPILPELLSHVGLVPLPRIEYTDKQVDLVIENLAIDLLNILPSQTEMDVRNHFKLSQFDKLGDRHQHSFKLTLHQIQTDMRDVHFFFNKKLGFPKLKERGTADIFLGGKGLTVTVHLEAENAPRGKKSRHIFTVKQVVAKVDKLKFAIRDSKHDTLIKVIKPLATGIIKKQISKTAEQGIRDGLEDLDRQLVELRDHIERNKALEGKSVTDSFKETFAKNTDEKKTSDGTFKLATSKRNSILPNLGHPDGWIQKVDERESAAKATPAHANKDWYSPAFTIVQPGQKDPRNTTSAKTQNLGPLPNNPGARAGAGAGAAGAGSVSNAAAQGVGQPGGTQPGQKDPRNTTSAKTQNLGPSPNNPGARAGVGAGAAAGVGAGAGSVSNAAAHGVGQPGGTFSAYSTANGSHAPPGSVAAGTGATAVPHGNGLAGSNVEDSAFAKPAPAIDGAAHISERAQPVNPAFEQGRIR</sequence>